<name>A0AA38WQL5_9ASTR</name>
<reference evidence="3" key="1">
    <citation type="submission" date="2023-03" db="EMBL/GenBank/DDBJ databases">
        <title>Chromosome-scale reference genome and RAD-based genetic map of yellow starthistle (Centaurea solstitialis) reveal putative structural variation and QTLs associated with invader traits.</title>
        <authorList>
            <person name="Reatini B."/>
            <person name="Cang F.A."/>
            <person name="Jiang Q."/>
            <person name="Mckibben M.T.W."/>
            <person name="Barker M.S."/>
            <person name="Rieseberg L.H."/>
            <person name="Dlugosch K.M."/>
        </authorList>
    </citation>
    <scope>NUCLEOTIDE SEQUENCE</scope>
    <source>
        <strain evidence="3">CAN-66</strain>
        <tissue evidence="3">Leaf</tissue>
    </source>
</reference>
<dbReference type="PANTHER" id="PTHR33470:SF40">
    <property type="entry name" value="PROTEIN SEED AND ROOT HAIR PROTECTIVE PROTEIN"/>
    <property type="match status" value="1"/>
</dbReference>
<comment type="caution">
    <text evidence="3">The sequence shown here is derived from an EMBL/GenBank/DDBJ whole genome shotgun (WGS) entry which is preliminary data.</text>
</comment>
<evidence type="ECO:0000313" key="3">
    <source>
        <dbReference type="EMBL" id="KAJ9557706.1"/>
    </source>
</evidence>
<organism evidence="3 4">
    <name type="scientific">Centaurea solstitialis</name>
    <name type="common">yellow star-thistle</name>
    <dbReference type="NCBI Taxonomy" id="347529"/>
    <lineage>
        <taxon>Eukaryota</taxon>
        <taxon>Viridiplantae</taxon>
        <taxon>Streptophyta</taxon>
        <taxon>Embryophyta</taxon>
        <taxon>Tracheophyta</taxon>
        <taxon>Spermatophyta</taxon>
        <taxon>Magnoliopsida</taxon>
        <taxon>eudicotyledons</taxon>
        <taxon>Gunneridae</taxon>
        <taxon>Pentapetalae</taxon>
        <taxon>asterids</taxon>
        <taxon>campanulids</taxon>
        <taxon>Asterales</taxon>
        <taxon>Asteraceae</taxon>
        <taxon>Carduoideae</taxon>
        <taxon>Cardueae</taxon>
        <taxon>Centaureinae</taxon>
        <taxon>Centaurea</taxon>
    </lineage>
</organism>
<dbReference type="GO" id="GO:0071944">
    <property type="term" value="C:cell periphery"/>
    <property type="evidence" value="ECO:0007669"/>
    <property type="project" value="TreeGrafter"/>
</dbReference>
<protein>
    <recommendedName>
        <fullName evidence="5">Pollen Ole e 1 allergen and extensin family protein</fullName>
    </recommendedName>
</protein>
<evidence type="ECO:0000313" key="4">
    <source>
        <dbReference type="Proteomes" id="UP001172457"/>
    </source>
</evidence>
<evidence type="ECO:0000256" key="1">
    <source>
        <dbReference type="ARBA" id="ARBA00022729"/>
    </source>
</evidence>
<gene>
    <name evidence="3" type="ORF">OSB04_012320</name>
</gene>
<keyword evidence="1 2" id="KW-0732">Signal</keyword>
<dbReference type="EMBL" id="JARYMX010000003">
    <property type="protein sequence ID" value="KAJ9557706.1"/>
    <property type="molecule type" value="Genomic_DNA"/>
</dbReference>
<keyword evidence="4" id="KW-1185">Reference proteome</keyword>
<dbReference type="Pfam" id="PF01190">
    <property type="entry name" value="Pollen_Ole_e_1"/>
    <property type="match status" value="1"/>
</dbReference>
<feature type="signal peptide" evidence="2">
    <location>
        <begin position="1"/>
        <end position="22"/>
    </location>
</feature>
<dbReference type="AlphaFoldDB" id="A0AA38WQL5"/>
<evidence type="ECO:0000256" key="2">
    <source>
        <dbReference type="SAM" id="SignalP"/>
    </source>
</evidence>
<accession>A0AA38WQL5</accession>
<dbReference type="Proteomes" id="UP001172457">
    <property type="component" value="Chromosome 3"/>
</dbReference>
<evidence type="ECO:0008006" key="5">
    <source>
        <dbReference type="Google" id="ProtNLM"/>
    </source>
</evidence>
<sequence>MGATAMMFYSAIVLLLSAVVVSASIDGGYGVAPATKPAADRMPYYKTMKNKEIPKPIAIQGLIYCKSGSKLIPLKGAIARITCLVKNRKGMELAPFSVMSCPSDNKGYFLAKLSPPSTKFLKNVEWELEECKAFLKSSPWEDCKVPLDINGGITGAHVISSSSHRLLKNANLYSLKPFFYTSGQPQKVSNNKGY</sequence>
<feature type="chain" id="PRO_5041235860" description="Pollen Ole e 1 allergen and extensin family protein" evidence="2">
    <location>
        <begin position="23"/>
        <end position="194"/>
    </location>
</feature>
<proteinExistence type="predicted"/>
<dbReference type="PANTHER" id="PTHR33470">
    <property type="entry name" value="OS01G0164075 PROTEIN"/>
    <property type="match status" value="1"/>
</dbReference>